<evidence type="ECO:0000313" key="5">
    <source>
        <dbReference type="EMBL" id="QEK38350.1"/>
    </source>
</evidence>
<gene>
    <name evidence="5" type="ORF">FZC34_00205</name>
</gene>
<evidence type="ECO:0000256" key="2">
    <source>
        <dbReference type="ARBA" id="ARBA00022679"/>
    </source>
</evidence>
<dbReference type="AlphaFoldDB" id="A0A5C0UF59"/>
<evidence type="ECO:0000256" key="3">
    <source>
        <dbReference type="ARBA" id="ARBA00022777"/>
    </source>
</evidence>
<keyword evidence="6" id="KW-1185">Reference proteome</keyword>
<dbReference type="PANTHER" id="PTHR23117">
    <property type="entry name" value="GUANYLATE KINASE-RELATED"/>
    <property type="match status" value="1"/>
</dbReference>
<dbReference type="GO" id="GO:0005829">
    <property type="term" value="C:cytosol"/>
    <property type="evidence" value="ECO:0007669"/>
    <property type="project" value="TreeGrafter"/>
</dbReference>
<evidence type="ECO:0000256" key="1">
    <source>
        <dbReference type="ARBA" id="ARBA00005790"/>
    </source>
</evidence>
<protein>
    <submittedName>
        <fullName evidence="5">AAA family ATPase</fullName>
    </submittedName>
</protein>
<keyword evidence="2" id="KW-0808">Transferase</keyword>
<dbReference type="RefSeq" id="WP_148971466.1">
    <property type="nucleotide sequence ID" value="NZ_CP043316.1"/>
</dbReference>
<dbReference type="Proteomes" id="UP000325004">
    <property type="component" value="Chromosome"/>
</dbReference>
<dbReference type="GO" id="GO:0004385">
    <property type="term" value="F:GMP kinase activity"/>
    <property type="evidence" value="ECO:0007669"/>
    <property type="project" value="TreeGrafter"/>
</dbReference>
<sequence length="175" mass="20408">MKKIIVLVGPSGSGKTSLANILSSKGFYKPITCTTREKRVGEEDSVDYFFLSEVEFIKKKDNQELVDYDKVFSTWYGVERKEFEKNDQNVVMPATFIGVANLRKHFDNVQSIFLNPPSEEILIQRMKERMMSPEMIEKRIKNIRFEMLNLNKCDYVISTNQTIEKSCKDLERIIC</sequence>
<dbReference type="Pfam" id="PF00625">
    <property type="entry name" value="Guanylate_kin"/>
    <property type="match status" value="1"/>
</dbReference>
<dbReference type="PANTHER" id="PTHR23117:SF13">
    <property type="entry name" value="GUANYLATE KINASE"/>
    <property type="match status" value="1"/>
</dbReference>
<dbReference type="InterPro" id="IPR008145">
    <property type="entry name" value="GK/Ca_channel_bsu"/>
</dbReference>
<dbReference type="InterPro" id="IPR008144">
    <property type="entry name" value="Guanylate_kin-like_dom"/>
</dbReference>
<keyword evidence="3" id="KW-0418">Kinase</keyword>
<organism evidence="5 6">
    <name type="scientific">Candidatus Cytomitobacter primus</name>
    <dbReference type="NCBI Taxonomy" id="2066024"/>
    <lineage>
        <taxon>Bacteria</taxon>
        <taxon>Pseudomonadati</taxon>
        <taxon>Pseudomonadota</taxon>
        <taxon>Alphaproteobacteria</taxon>
        <taxon>Holosporales</taxon>
        <taxon>Holosporaceae</taxon>
        <taxon>Candidatus Cytomitobacter</taxon>
    </lineage>
</organism>
<evidence type="ECO:0000313" key="6">
    <source>
        <dbReference type="Proteomes" id="UP000325004"/>
    </source>
</evidence>
<reference evidence="5 6" key="1">
    <citation type="submission" date="2019-08" db="EMBL/GenBank/DDBJ databases">
        <title>Highly reduced genomes of protist endosymbionts show evolutionary convergence.</title>
        <authorList>
            <person name="George E."/>
            <person name="Husnik F."/>
            <person name="Tashyreva D."/>
            <person name="Prokopchuk G."/>
            <person name="Horak A."/>
            <person name="Kwong W.K."/>
            <person name="Lukes J."/>
            <person name="Keeling P.J."/>
        </authorList>
    </citation>
    <scope>NUCLEOTIDE SEQUENCE [LARGE SCALE GENOMIC DNA]</scope>
    <source>
        <strain evidence="5">1604LC</strain>
    </source>
</reference>
<proteinExistence type="inferred from homology"/>
<comment type="similarity">
    <text evidence="1">Belongs to the guanylate kinase family.</text>
</comment>
<accession>A0A5C0UF59</accession>
<name>A0A5C0UF59_9PROT</name>
<dbReference type="InterPro" id="IPR027417">
    <property type="entry name" value="P-loop_NTPase"/>
</dbReference>
<dbReference type="Gene3D" id="3.40.50.300">
    <property type="entry name" value="P-loop containing nucleotide triphosphate hydrolases"/>
    <property type="match status" value="1"/>
</dbReference>
<dbReference type="KEGG" id="cpri:FZC34_00205"/>
<evidence type="ECO:0000259" key="4">
    <source>
        <dbReference type="PROSITE" id="PS50052"/>
    </source>
</evidence>
<feature type="domain" description="Guanylate kinase-like" evidence="4">
    <location>
        <begin position="2"/>
        <end position="175"/>
    </location>
</feature>
<dbReference type="OrthoDB" id="9808150at2"/>
<dbReference type="PROSITE" id="PS50052">
    <property type="entry name" value="GUANYLATE_KINASE_2"/>
    <property type="match status" value="1"/>
</dbReference>
<dbReference type="EMBL" id="CP043316">
    <property type="protein sequence ID" value="QEK38350.1"/>
    <property type="molecule type" value="Genomic_DNA"/>
</dbReference>
<dbReference type="SUPFAM" id="SSF52540">
    <property type="entry name" value="P-loop containing nucleoside triphosphate hydrolases"/>
    <property type="match status" value="1"/>
</dbReference>
<dbReference type="SMART" id="SM00072">
    <property type="entry name" value="GuKc"/>
    <property type="match status" value="1"/>
</dbReference>